<dbReference type="RefSeq" id="WP_123668643.1">
    <property type="nucleotide sequence ID" value="NZ_RJKE01000001.1"/>
</dbReference>
<dbReference type="InterPro" id="IPR006119">
    <property type="entry name" value="Resolv_N"/>
</dbReference>
<dbReference type="InterPro" id="IPR011109">
    <property type="entry name" value="DNA_bind_recombinase_dom"/>
</dbReference>
<proteinExistence type="predicted"/>
<dbReference type="PROSITE" id="PS51736">
    <property type="entry name" value="RECOMBINASES_3"/>
    <property type="match status" value="1"/>
</dbReference>
<accession>A0A3N1D7R8</accession>
<evidence type="ECO:0000259" key="5">
    <source>
        <dbReference type="PROSITE" id="PS51737"/>
    </source>
</evidence>
<dbReference type="AlphaFoldDB" id="A0A3N1D7R8"/>
<dbReference type="Pfam" id="PF13408">
    <property type="entry name" value="Zn_ribbon_recom"/>
    <property type="match status" value="1"/>
</dbReference>
<dbReference type="CDD" id="cd00338">
    <property type="entry name" value="Ser_Recombinase"/>
    <property type="match status" value="1"/>
</dbReference>
<dbReference type="PANTHER" id="PTHR30461">
    <property type="entry name" value="DNA-INVERTASE FROM LAMBDOID PROPHAGE"/>
    <property type="match status" value="1"/>
</dbReference>
<evidence type="ECO:0000256" key="2">
    <source>
        <dbReference type="ARBA" id="ARBA00023172"/>
    </source>
</evidence>
<feature type="domain" description="Resolvase/invertase-type recombinase catalytic" evidence="4">
    <location>
        <begin position="12"/>
        <end position="157"/>
    </location>
</feature>
<feature type="domain" description="Recombinase" evidence="5">
    <location>
        <begin position="165"/>
        <end position="286"/>
    </location>
</feature>
<evidence type="ECO:0000313" key="7">
    <source>
        <dbReference type="Proteomes" id="UP000272400"/>
    </source>
</evidence>
<comment type="caution">
    <text evidence="6">The sequence shown here is derived from an EMBL/GenBank/DDBJ whole genome shotgun (WGS) entry which is preliminary data.</text>
</comment>
<dbReference type="Pfam" id="PF07508">
    <property type="entry name" value="Recombinase"/>
    <property type="match status" value="1"/>
</dbReference>
<evidence type="ECO:0000313" key="6">
    <source>
        <dbReference type="EMBL" id="ROO89570.1"/>
    </source>
</evidence>
<keyword evidence="3" id="KW-0175">Coiled coil</keyword>
<dbReference type="InterPro" id="IPR038109">
    <property type="entry name" value="DNA_bind_recomb_sf"/>
</dbReference>
<dbReference type="GO" id="GO:0000150">
    <property type="term" value="F:DNA strand exchange activity"/>
    <property type="evidence" value="ECO:0007669"/>
    <property type="project" value="InterPro"/>
</dbReference>
<dbReference type="SMART" id="SM00857">
    <property type="entry name" value="Resolvase"/>
    <property type="match status" value="1"/>
</dbReference>
<dbReference type="GO" id="GO:0003677">
    <property type="term" value="F:DNA binding"/>
    <property type="evidence" value="ECO:0007669"/>
    <property type="project" value="UniProtKB-KW"/>
</dbReference>
<sequence>MPSPKRTDEPTIAVAYTRVSTKREDMLSPELQAHEQDTYAARHGIPIVERVEDLDLSGREFARRSVDHIVAGIRDGRWNTVLLWKWSRWGRNLLQSRLYLAEVEAAGGRVIAVTEDFDTTTSAGKFSRDQMLMIAELQSNQISDSWKEAHARRRRLGLPHTTAPRFGYLYSKADGYTPDPVTAPVLRSCYERYMAGEGMRRLALDLNANGHRSTRGNLFSPTSIARVMDNGFAAGLIRERSEPPAAANNKNTMAAFDIWRPGSHDPLIPLDLWESYRAKRQETALKAPRLRVPAHTLSGLVVCRQCQKTMISARNGERNYHVWRCLAAQTNRTCPGAVASNRRLESLVRSWVLTQAKGGDTIEADTKRALASQQAITNLKSAEAEIHRLKTKRKRLLSLYTDGLVDKSDYQDEKSAIDEALTTAESAAALAKSTARTSATAYRPIFTTLANLWDNATPPERRELLSKVITRIEVSPGPWSNPTKATIIPRWSDA</sequence>
<dbReference type="Gene3D" id="3.40.50.1390">
    <property type="entry name" value="Resolvase, N-terminal catalytic domain"/>
    <property type="match status" value="1"/>
</dbReference>
<dbReference type="EMBL" id="RJKE01000001">
    <property type="protein sequence ID" value="ROO89570.1"/>
    <property type="molecule type" value="Genomic_DNA"/>
</dbReference>
<keyword evidence="1" id="KW-0238">DNA-binding</keyword>
<dbReference type="InterPro" id="IPR025827">
    <property type="entry name" value="Zn_ribbon_recom_dom"/>
</dbReference>
<dbReference type="SUPFAM" id="SSF53041">
    <property type="entry name" value="Resolvase-like"/>
    <property type="match status" value="1"/>
</dbReference>
<keyword evidence="2" id="KW-0233">DNA recombination</keyword>
<evidence type="ECO:0000256" key="3">
    <source>
        <dbReference type="SAM" id="Coils"/>
    </source>
</evidence>
<evidence type="ECO:0000256" key="1">
    <source>
        <dbReference type="ARBA" id="ARBA00023125"/>
    </source>
</evidence>
<dbReference type="Gene3D" id="3.90.1750.20">
    <property type="entry name" value="Putative Large Serine Recombinase, Chain B, Domain 2"/>
    <property type="match status" value="1"/>
</dbReference>
<keyword evidence="7" id="KW-1185">Reference proteome</keyword>
<dbReference type="PROSITE" id="PS51737">
    <property type="entry name" value="RECOMBINASE_DNA_BIND"/>
    <property type="match status" value="1"/>
</dbReference>
<protein>
    <submittedName>
        <fullName evidence="6">DNA invertase Pin-like site-specific DNA recombinase</fullName>
    </submittedName>
</protein>
<dbReference type="Proteomes" id="UP000272400">
    <property type="component" value="Unassembled WGS sequence"/>
</dbReference>
<gene>
    <name evidence="6" type="ORF">EDD29_7269</name>
</gene>
<name>A0A3N1D7R8_9ACTN</name>
<organism evidence="6 7">
    <name type="scientific">Actinocorallia herbida</name>
    <dbReference type="NCBI Taxonomy" id="58109"/>
    <lineage>
        <taxon>Bacteria</taxon>
        <taxon>Bacillati</taxon>
        <taxon>Actinomycetota</taxon>
        <taxon>Actinomycetes</taxon>
        <taxon>Streptosporangiales</taxon>
        <taxon>Thermomonosporaceae</taxon>
        <taxon>Actinocorallia</taxon>
    </lineage>
</organism>
<reference evidence="6 7" key="1">
    <citation type="submission" date="2018-11" db="EMBL/GenBank/DDBJ databases">
        <title>Sequencing the genomes of 1000 actinobacteria strains.</title>
        <authorList>
            <person name="Klenk H.-P."/>
        </authorList>
    </citation>
    <scope>NUCLEOTIDE SEQUENCE [LARGE SCALE GENOMIC DNA]</scope>
    <source>
        <strain evidence="6 7">DSM 44254</strain>
    </source>
</reference>
<dbReference type="InterPro" id="IPR036162">
    <property type="entry name" value="Resolvase-like_N_sf"/>
</dbReference>
<dbReference type="PANTHER" id="PTHR30461:SF2">
    <property type="entry name" value="SERINE RECOMBINASE PINE-RELATED"/>
    <property type="match status" value="1"/>
</dbReference>
<evidence type="ECO:0000259" key="4">
    <source>
        <dbReference type="PROSITE" id="PS51736"/>
    </source>
</evidence>
<dbReference type="Pfam" id="PF00239">
    <property type="entry name" value="Resolvase"/>
    <property type="match status" value="1"/>
</dbReference>
<dbReference type="InterPro" id="IPR050639">
    <property type="entry name" value="SSR_resolvase"/>
</dbReference>
<dbReference type="OrthoDB" id="4500247at2"/>
<feature type="coiled-coil region" evidence="3">
    <location>
        <begin position="372"/>
        <end position="399"/>
    </location>
</feature>